<dbReference type="EMBL" id="CP002584">
    <property type="protein sequence ID" value="ADZ80617.1"/>
    <property type="molecule type" value="Genomic_DNA"/>
</dbReference>
<proteinExistence type="predicted"/>
<dbReference type="AlphaFoldDB" id="F4C8K9"/>
<protein>
    <submittedName>
        <fullName evidence="1">Biotin/lipoyl attachment domain-containing protein</fullName>
    </submittedName>
</protein>
<gene>
    <name evidence="1" type="ordered locus">Sph21_4083</name>
</gene>
<dbReference type="PANTHER" id="PTHR30469">
    <property type="entry name" value="MULTIDRUG RESISTANCE PROTEIN MDTA"/>
    <property type="match status" value="1"/>
</dbReference>
<dbReference type="PROSITE" id="PS51257">
    <property type="entry name" value="PROKAR_LIPOPROTEIN"/>
    <property type="match status" value="1"/>
</dbReference>
<dbReference type="Gene3D" id="2.40.50.100">
    <property type="match status" value="1"/>
</dbReference>
<dbReference type="SUPFAM" id="SSF111369">
    <property type="entry name" value="HlyD-like secretion proteins"/>
    <property type="match status" value="1"/>
</dbReference>
<dbReference type="GO" id="GO:1990281">
    <property type="term" value="C:efflux pump complex"/>
    <property type="evidence" value="ECO:0007669"/>
    <property type="project" value="TreeGrafter"/>
</dbReference>
<sequence>MKTVILYTNLLAFSIVSCKTNDINYDASGAFETVETIVPAEANGIIRELLLEEGQTIPAGKVIGYIDTLQLFLKKKQLEAQAGAILSKRPNIATEIAALQEELRYAKNEQERLTNLVKADAATPKELDAATAQVNIIRKRIEGQQSSLGVASVSLQEETAPLHAQIEQLDDQLRKSKIVNPVTGTVLAKYVEANEMATIGKPLYRIANTKKMILRAYITCEKFADVKIGQRVRVQVDKGKAAFKDYPGVVEWISDQAEFTPKTIQTKDERANLVYAMKVKVENDGYLKIGMYGQVILATQKNGKR</sequence>
<dbReference type="KEGG" id="shg:Sph21_4083"/>
<organism evidence="1">
    <name type="scientific">Sphingobacterium sp. (strain 21)</name>
    <dbReference type="NCBI Taxonomy" id="743722"/>
    <lineage>
        <taxon>Bacteria</taxon>
        <taxon>Pseudomonadati</taxon>
        <taxon>Bacteroidota</taxon>
        <taxon>Sphingobacteriia</taxon>
        <taxon>Sphingobacteriales</taxon>
        <taxon>Sphingobacteriaceae</taxon>
        <taxon>Sphingobacterium</taxon>
    </lineage>
</organism>
<dbReference type="GO" id="GO:0015562">
    <property type="term" value="F:efflux transmembrane transporter activity"/>
    <property type="evidence" value="ECO:0007669"/>
    <property type="project" value="TreeGrafter"/>
</dbReference>
<dbReference type="PANTHER" id="PTHR30469:SF15">
    <property type="entry name" value="HLYD FAMILY OF SECRETION PROTEINS"/>
    <property type="match status" value="1"/>
</dbReference>
<evidence type="ECO:0000313" key="1">
    <source>
        <dbReference type="EMBL" id="ADZ80617.1"/>
    </source>
</evidence>
<dbReference type="STRING" id="743722.Sph21_4083"/>
<accession>F4C8K9</accession>
<dbReference type="eggNOG" id="COG1566">
    <property type="taxonomic scope" value="Bacteria"/>
</dbReference>
<dbReference type="Gene3D" id="2.40.30.170">
    <property type="match status" value="1"/>
</dbReference>
<reference evidence="1" key="1">
    <citation type="submission" date="2011-03" db="EMBL/GenBank/DDBJ databases">
        <title>Complete sequence of Sphingobacterium sp. 21.</title>
        <authorList>
            <consortium name="US DOE Joint Genome Institute"/>
            <person name="Lucas S."/>
            <person name="Copeland A."/>
            <person name="Lapidus A."/>
            <person name="Cheng J.-F."/>
            <person name="Goodwin L."/>
            <person name="Pitluck S."/>
            <person name="Davenport K."/>
            <person name="Detter J.C."/>
            <person name="Han C."/>
            <person name="Tapia R."/>
            <person name="Land M."/>
            <person name="Hauser L."/>
            <person name="Kyrpides N."/>
            <person name="Ivanova N."/>
            <person name="Ovchinnikova G."/>
            <person name="Pagani I."/>
            <person name="Siebers A.K."/>
            <person name="Allgaier M."/>
            <person name="Thelen M.P."/>
            <person name="Hugenholtz P."/>
            <person name="Woyke T."/>
        </authorList>
    </citation>
    <scope>NUCLEOTIDE SEQUENCE</scope>
    <source>
        <strain evidence="1">21</strain>
    </source>
</reference>
<name>F4C8K9_SPHS2</name>
<dbReference type="HOGENOM" id="CLU_018816_6_3_10"/>
<dbReference type="OrthoDB" id="9778236at2"/>
<dbReference type="PATRIC" id="fig|743722.3.peg.4351"/>